<dbReference type="InterPro" id="IPR042228">
    <property type="entry name" value="Dynein_linker_3"/>
</dbReference>
<dbReference type="Proteomes" id="UP000286510">
    <property type="component" value="Unassembled WGS sequence"/>
</dbReference>
<dbReference type="GO" id="GO:0045505">
    <property type="term" value="F:dynein intermediate chain binding"/>
    <property type="evidence" value="ECO:0007669"/>
    <property type="project" value="InterPro"/>
</dbReference>
<keyword evidence="13" id="KW-0966">Cell projection</keyword>
<feature type="domain" description="Dynein heavy chain ATP-binding dynein motor region" evidence="19">
    <location>
        <begin position="1973"/>
        <end position="2193"/>
    </location>
</feature>
<evidence type="ECO:0008006" key="25">
    <source>
        <dbReference type="Google" id="ProtNLM"/>
    </source>
</evidence>
<comment type="similarity">
    <text evidence="2">Belongs to the dynein heavy chain family.</text>
</comment>
<evidence type="ECO:0000256" key="2">
    <source>
        <dbReference type="ARBA" id="ARBA00008887"/>
    </source>
</evidence>
<dbReference type="InterPro" id="IPR041466">
    <property type="entry name" value="Dynein_AAA5_ext"/>
</dbReference>
<feature type="non-terminal residue" evidence="23">
    <location>
        <position position="2494"/>
    </location>
</feature>
<dbReference type="InterPro" id="IPR024743">
    <property type="entry name" value="Dynein_HC_stalk"/>
</dbReference>
<keyword evidence="9" id="KW-0175">Coiled coil</keyword>
<dbReference type="InterPro" id="IPR054354">
    <property type="entry name" value="DYNC2H1-like_lid"/>
</dbReference>
<evidence type="ECO:0000256" key="10">
    <source>
        <dbReference type="ARBA" id="ARBA00023069"/>
    </source>
</evidence>
<dbReference type="FunFam" id="3.40.50.300:FF:002141">
    <property type="entry name" value="Dynein heavy chain"/>
    <property type="match status" value="1"/>
</dbReference>
<dbReference type="FunFam" id="3.40.50.300:FF:000063">
    <property type="entry name" value="dynein heavy chain 6, axonemal"/>
    <property type="match status" value="1"/>
</dbReference>
<dbReference type="InterPro" id="IPR035699">
    <property type="entry name" value="AAA_6"/>
</dbReference>
<evidence type="ECO:0000259" key="21">
    <source>
        <dbReference type="Pfam" id="PF18198"/>
    </source>
</evidence>
<gene>
    <name evidence="23" type="ORF">DYB26_001855</name>
</gene>
<dbReference type="InterPro" id="IPR026983">
    <property type="entry name" value="DHC"/>
</dbReference>
<keyword evidence="6" id="KW-0547">Nucleotide-binding</keyword>
<evidence type="ECO:0000256" key="11">
    <source>
        <dbReference type="ARBA" id="ARBA00023175"/>
    </source>
</evidence>
<dbReference type="SUPFAM" id="SSF52540">
    <property type="entry name" value="P-loop containing nucleoside triphosphate hydrolases"/>
    <property type="match status" value="4"/>
</dbReference>
<dbReference type="VEuPathDB" id="FungiDB:H257_13888"/>
<dbReference type="GO" id="GO:0005930">
    <property type="term" value="C:axoneme"/>
    <property type="evidence" value="ECO:0007669"/>
    <property type="project" value="UniProtKB-SubCell"/>
</dbReference>
<feature type="domain" description="Dynein heavy chain AAA 5 extension" evidence="20">
    <location>
        <begin position="856"/>
        <end position="972"/>
    </location>
</feature>
<keyword evidence="5" id="KW-0677">Repeat</keyword>
<evidence type="ECO:0000259" key="18">
    <source>
        <dbReference type="Pfam" id="PF12780"/>
    </source>
</evidence>
<dbReference type="Pfam" id="PF12774">
    <property type="entry name" value="AAA_6"/>
    <property type="match status" value="1"/>
</dbReference>
<evidence type="ECO:0000256" key="6">
    <source>
        <dbReference type="ARBA" id="ARBA00022741"/>
    </source>
</evidence>
<comment type="caution">
    <text evidence="23">The sequence shown here is derived from an EMBL/GenBank/DDBJ whole genome shotgun (WGS) entry which is preliminary data.</text>
</comment>
<feature type="domain" description="Dynein heavy chain region D6 P-loop" evidence="14">
    <location>
        <begin position="2313"/>
        <end position="2421"/>
    </location>
</feature>
<name>A0A418CR92_APHAT</name>
<dbReference type="InterPro" id="IPR035706">
    <property type="entry name" value="AAA_9"/>
</dbReference>
<dbReference type="Gene3D" id="1.10.8.710">
    <property type="match status" value="1"/>
</dbReference>
<dbReference type="Pfam" id="PF17852">
    <property type="entry name" value="Dynein_AAA_lid"/>
    <property type="match status" value="1"/>
</dbReference>
<evidence type="ECO:0000256" key="1">
    <source>
        <dbReference type="ARBA" id="ARBA00004430"/>
    </source>
</evidence>
<dbReference type="Pfam" id="PF03028">
    <property type="entry name" value="Dynein_heavy"/>
    <property type="match status" value="1"/>
</dbReference>
<dbReference type="Gene3D" id="1.10.8.720">
    <property type="entry name" value="Region D6 of dynein motor"/>
    <property type="match status" value="1"/>
</dbReference>
<dbReference type="PANTHER" id="PTHR22878">
    <property type="entry name" value="DYNEIN HEAVY CHAIN 6, AXONEMAL-LIKE-RELATED"/>
    <property type="match status" value="1"/>
</dbReference>
<dbReference type="Gene3D" id="6.10.140.1060">
    <property type="match status" value="1"/>
</dbReference>
<keyword evidence="11" id="KW-0505">Motor protein</keyword>
<sequence>MACQREWVYLETIFSAPDIQRQLPAEAQMFTIVNTFWKDLMLRTHDTPNCMKATAAPGLCDTLSKHNHSLEKMRKSLEDYLETKRQAFPRFYFLSNDELLEILAHTKEPHAVQPHLCKLFDAIMRLEFGDAHGSIDILSMNSSEGERVPFGRNLKARGNIEDWLNAVQVNMTTSLHRSMKACVGDYEPSQRDSWIFLHPAQCVASVTYMVWAKECEGAFGLAGGLEKWHKTIVAQLGGLTRLIRSPLTKLQRCIVTSLVTTDVHARDIVEELIQLKVHATHDFNWKKQLRYMWDVDLDDTLIQQSNVSIRYGYEYMGACSRLVITPLTDRCWMTITGAFDLKLGASPSGPAGTGNEYLLLSLGKTETSKDLAKALAIQCIVFNCSDQIDYKMMAKLFCGLSQCGCWTCLDEFNRIDIEVLSVIAQQLMILRQGRLAGTTELCFEGRTILLQDHHVIVTMNPGYAGRTELPDNLKVGPSLWINCCFVNLIAEIMMFSEGFDNAKDLSKKITKLYKLCSEQLSQQTHYDFGMRAVKTVLVMAGGIKRQQANSNSNAAAAPSEELLLIRAIREANLPKFVDDDLALFLLIIRDLFPNVQVPEAQASVLEESIAQQKRQMGLQDVPALTRRAVDLFETLQVRSGVALTGCSGSGKTTCYTLLKKAMGDLREDKQSADRRFQRVTINVLNPKCISLGELYGSFHPLTHEWKDGLASSLMRTIISDNLEGKTGQDKEVFPWLVFDGPIDALWIENLNTVLDDNMTLCLANGERIKLLPRMRLLFEVSDMNSASPASVSRLGVLYFSDKTLGWRPYVDTWLNEIFGSSDQELKYASPKLRLRLTKQLETFLDAPWIYSFPLPLQTTLLSLIVNGCDLFATLLHRQQNWFPSADADKQFKCLDMLFVFAMGWAFGGNLFERDQRQFNQLYMGWLGDNKSLFVPSLLQVIIPLRSSGGSGMACVFDFSIEFAELAWSHWENSVAPFTYNMHTPVFNITVPTVDVTKYSHLYTLLVAAMKPVFLTGDTGAGKTVIAHSVLDTLASSGDAHGTGVIPVYVHFSAQTTSMTTQSSIESKLIKKRKTLLGAPLNHKVVVFADDINLPAADVYGTQPCIELLRQLLDHKGVYDREKYFWKDVSDTVITAAAGHPGGGRQALSQRFMKHFTVFSLPAGNDDAMRVIFSAVVLGHLNALNNVSPGVRDAAVQMVDATISLYGAVSEELRPTPSRCHYLFNLRDVVKVFAGVVSIRSSFSVETAVKLWMHECLRVFCDRLVCKPDRVWFTTTLVGLVNKSFRMGWTHDAIFGSEDAISVLFGCYGTGSVKDYDEIADIASLEDLLNSFVDEYNSTHPTPLTLIFFRDTIMHVSSMARILMQPRGNAMLIGVGGSGKRSLAKLAASIMSQDCFEIELTRQYGRSEFREDLKTLLVKTGVKGKDTMFLLTDTQLISDEFVEDINALLNAGEIPHLFTHEEFEAVVNDMKPVLAQLSIEDTRQHAETTFVQRIRSHLHIVLCMSPVGATFRRRCRQFPSLINCTTMDWYDEWPTTALMCVAESYLVDVVLAAEASRRALAHMFVQVHLSIHRHTLLFHQVFQRHVYITPKTYLDSIRLYLRMLMEKRQQAKDAFERLSTGVVKLEDTNRIVAALQIELTNLQPILAAKAVEAEELLKQVSIDQKEAAVVEQRVSHDEAIVKAQAYEVSIIQADALKDLETAMPALNAAVQALDSLDKKDITEVRSFAKPPQIVIVVMEAVCIMLGEKPDWDTSKKLLAKSTFMQELKEYDKDNIPPSVLKKVRKYTDSPEFAVDEVKKVSKAAMSLCMWIHAMDVYSRVVKEVGPKRDRLNQMNAVLQDANGKLATKQAELNAVITRVRGLQAQCDFVVAEKKRLIMESDLTRERLKRAEKLTVGLADELIRWKASMEAMVKDEVNLVGDVFLSAASISYLGPFDCTFRAKLTKLWLLECNQLLPCTANYSLLETCCDSVQLREWQLHGLPSDTVSGENAIMLFRGDRWPLLIDPQQQAASWIKRMELPFNLELVKLHDKQLLRNVETCVRDGRPLLIEDVQDTLDPALDTLLLKSLTKQGGKYMLRLGDKDVLYDRNFRLYMVTKLPNPHYLPDVCIKVNMINFTVTKEGLEDQLLGDVVRKEQPEIELKKNTLLASIANDQKLLQAIESKILLLLSTSQGNILDDQVLINTLAESKQTSTVVSERLAESEVTRVDISDIRNKYRSVSTRGSILYFVLADLAAVDPMYQYSLDWIHHDNPYKAEMPDEYDVKLTSFTKLALVKALRQDRGIVSVVSFIGGYLGYELRSPPFAMSDVYADMSKTVPCVFILSSGADPTSILHRFAQSMNKDDHLHVGVVASALIDRCSQSGDWVLLQNCHLAKSWMPALEKILQGLRLDPSDVNDAFRLFVTSFPASYFPISILQSSVKITNEPPKGLKPNLLRSFEMVITDDALSQCAKPAWKQLVFGLCFFHAVLQERSKFGPMGWTLPYHFNDSDLETALS</sequence>
<protein>
    <recommendedName>
        <fullName evidence="25">AAA+ ATPase domain-containing protein</fullName>
    </recommendedName>
</protein>
<evidence type="ECO:0000256" key="9">
    <source>
        <dbReference type="ARBA" id="ARBA00023054"/>
    </source>
</evidence>
<dbReference type="Gene3D" id="1.20.920.20">
    <property type="match status" value="1"/>
</dbReference>
<dbReference type="Pfam" id="PF12777">
    <property type="entry name" value="MT"/>
    <property type="match status" value="1"/>
</dbReference>
<dbReference type="EMBL" id="QUTF01024934">
    <property type="protein sequence ID" value="RHY84261.1"/>
    <property type="molecule type" value="Genomic_DNA"/>
</dbReference>
<dbReference type="InterPro" id="IPR013602">
    <property type="entry name" value="Dynein_heavy_linker"/>
</dbReference>
<evidence type="ECO:0000256" key="3">
    <source>
        <dbReference type="ARBA" id="ARBA00022490"/>
    </source>
</evidence>
<dbReference type="GO" id="GO:0051959">
    <property type="term" value="F:dynein light intermediate chain binding"/>
    <property type="evidence" value="ECO:0007669"/>
    <property type="project" value="InterPro"/>
</dbReference>
<feature type="domain" description="Dynein heavy chain coiled coil stalk" evidence="17">
    <location>
        <begin position="1615"/>
        <end position="1946"/>
    </location>
</feature>
<dbReference type="GO" id="GO:0007018">
    <property type="term" value="P:microtubule-based movement"/>
    <property type="evidence" value="ECO:0007669"/>
    <property type="project" value="InterPro"/>
</dbReference>
<dbReference type="Pfam" id="PF12781">
    <property type="entry name" value="AAA_9"/>
    <property type="match status" value="1"/>
</dbReference>
<dbReference type="InterPro" id="IPR041658">
    <property type="entry name" value="AAA_lid_11"/>
</dbReference>
<evidence type="ECO:0000259" key="20">
    <source>
        <dbReference type="Pfam" id="PF17852"/>
    </source>
</evidence>
<dbReference type="Gene3D" id="1.10.472.130">
    <property type="match status" value="1"/>
</dbReference>
<dbReference type="GO" id="GO:0008569">
    <property type="term" value="F:minus-end-directed microtubule motor activity"/>
    <property type="evidence" value="ECO:0007669"/>
    <property type="project" value="InterPro"/>
</dbReference>
<dbReference type="PROSITE" id="PS00675">
    <property type="entry name" value="SIGMA54_INTERACT_1"/>
    <property type="match status" value="1"/>
</dbReference>
<keyword evidence="3" id="KW-0963">Cytoplasm</keyword>
<dbReference type="Gene3D" id="3.20.180.20">
    <property type="entry name" value="Dynein heavy chain, N-terminal domain 2"/>
    <property type="match status" value="1"/>
</dbReference>
<evidence type="ECO:0000256" key="7">
    <source>
        <dbReference type="ARBA" id="ARBA00022840"/>
    </source>
</evidence>
<evidence type="ECO:0000259" key="17">
    <source>
        <dbReference type="Pfam" id="PF12777"/>
    </source>
</evidence>
<feature type="domain" description="Dynein heavy chain hydrolytic ATP-binding dynein motor region" evidence="16">
    <location>
        <begin position="311"/>
        <end position="652"/>
    </location>
</feature>
<dbReference type="Gene3D" id="1.20.920.30">
    <property type="match status" value="1"/>
</dbReference>
<feature type="domain" description="Dynein 2 heavy chain 1 cytoplasmic ATPase lid" evidence="22">
    <location>
        <begin position="1182"/>
        <end position="1268"/>
    </location>
</feature>
<dbReference type="InterPro" id="IPR004273">
    <property type="entry name" value="Dynein_heavy_D6_P-loop"/>
</dbReference>
<dbReference type="GO" id="GO:0030286">
    <property type="term" value="C:dynein complex"/>
    <property type="evidence" value="ECO:0007669"/>
    <property type="project" value="UniProtKB-KW"/>
</dbReference>
<dbReference type="Pfam" id="PF08393">
    <property type="entry name" value="DHC_N2"/>
    <property type="match status" value="1"/>
</dbReference>
<dbReference type="FunFam" id="3.40.50.300:FF:000049">
    <property type="entry name" value="Dynein, axonemal, heavy chain 5"/>
    <property type="match status" value="1"/>
</dbReference>
<comment type="subcellular location">
    <subcellularLocation>
        <location evidence="1">Cytoplasm</location>
        <location evidence="1">Cytoskeleton</location>
        <location evidence="1">Cilium axoneme</location>
    </subcellularLocation>
</comment>
<evidence type="ECO:0000256" key="13">
    <source>
        <dbReference type="ARBA" id="ARBA00023273"/>
    </source>
</evidence>
<evidence type="ECO:0000256" key="12">
    <source>
        <dbReference type="ARBA" id="ARBA00023212"/>
    </source>
</evidence>
<dbReference type="Pfam" id="PF22597">
    <property type="entry name" value="DYN_lid"/>
    <property type="match status" value="1"/>
</dbReference>
<evidence type="ECO:0000259" key="15">
    <source>
        <dbReference type="Pfam" id="PF08393"/>
    </source>
</evidence>
<dbReference type="Gene3D" id="1.20.58.1120">
    <property type="match status" value="1"/>
</dbReference>
<dbReference type="Gene3D" id="3.40.50.300">
    <property type="entry name" value="P-loop containing nucleotide triphosphate hydrolases"/>
    <property type="match status" value="5"/>
</dbReference>
<accession>A0A418CR92</accession>
<dbReference type="FunFam" id="1.20.58.1120:FF:000007">
    <property type="entry name" value="Dynein heavy chain 4"/>
    <property type="match status" value="1"/>
</dbReference>
<feature type="domain" description="Dynein heavy chain linker" evidence="15">
    <location>
        <begin position="1"/>
        <end position="182"/>
    </location>
</feature>
<dbReference type="FunFam" id="1.20.920.20:FF:000001">
    <property type="entry name" value="dynein heavy chain 2, axonemal"/>
    <property type="match status" value="1"/>
</dbReference>
<keyword evidence="10" id="KW-0969">Cilium</keyword>
<evidence type="ECO:0000256" key="8">
    <source>
        <dbReference type="ARBA" id="ARBA00023017"/>
    </source>
</evidence>
<dbReference type="FunFam" id="1.10.8.710:FF:000001">
    <property type="entry name" value="Dynein axonemal heavy chain 2"/>
    <property type="match status" value="1"/>
</dbReference>
<feature type="domain" description="Dynein heavy chain AAA module D4" evidence="18">
    <location>
        <begin position="1343"/>
        <end position="1601"/>
    </location>
</feature>
<evidence type="ECO:0000313" key="24">
    <source>
        <dbReference type="Proteomes" id="UP000286510"/>
    </source>
</evidence>
<dbReference type="GO" id="GO:0005524">
    <property type="term" value="F:ATP binding"/>
    <property type="evidence" value="ECO:0007669"/>
    <property type="project" value="UniProtKB-KW"/>
</dbReference>
<organism evidence="23 24">
    <name type="scientific">Aphanomyces astaci</name>
    <name type="common">Crayfish plague agent</name>
    <dbReference type="NCBI Taxonomy" id="112090"/>
    <lineage>
        <taxon>Eukaryota</taxon>
        <taxon>Sar</taxon>
        <taxon>Stramenopiles</taxon>
        <taxon>Oomycota</taxon>
        <taxon>Saprolegniomycetes</taxon>
        <taxon>Saprolegniales</taxon>
        <taxon>Verrucalvaceae</taxon>
        <taxon>Aphanomyces</taxon>
    </lineage>
</organism>
<dbReference type="GO" id="GO:0005874">
    <property type="term" value="C:microtubule"/>
    <property type="evidence" value="ECO:0007669"/>
    <property type="project" value="UniProtKB-KW"/>
</dbReference>
<dbReference type="FunFam" id="1.20.920.30:FF:000002">
    <property type="entry name" value="Dynein axonemal heavy chain 3"/>
    <property type="match status" value="1"/>
</dbReference>
<feature type="domain" description="Dynein heavy chain AAA lid" evidence="21">
    <location>
        <begin position="2453"/>
        <end position="2493"/>
    </location>
</feature>
<reference evidence="23 24" key="1">
    <citation type="submission" date="2018-08" db="EMBL/GenBank/DDBJ databases">
        <title>Aphanomyces genome sequencing and annotation.</title>
        <authorList>
            <person name="Minardi D."/>
            <person name="Oidtmann B."/>
            <person name="Van Der Giezen M."/>
            <person name="Studholme D.J."/>
        </authorList>
    </citation>
    <scope>NUCLEOTIDE SEQUENCE [LARGE SCALE GENOMIC DNA]</scope>
    <source>
        <strain evidence="23 24">FDL457</strain>
    </source>
</reference>
<evidence type="ECO:0000313" key="23">
    <source>
        <dbReference type="EMBL" id="RHY84261.1"/>
    </source>
</evidence>
<dbReference type="InterPro" id="IPR042222">
    <property type="entry name" value="Dynein_2_N"/>
</dbReference>
<dbReference type="InterPro" id="IPR025662">
    <property type="entry name" value="Sigma_54_int_dom_ATP-bd_1"/>
</dbReference>
<evidence type="ECO:0000256" key="5">
    <source>
        <dbReference type="ARBA" id="ARBA00022737"/>
    </source>
</evidence>
<dbReference type="Pfam" id="PF12780">
    <property type="entry name" value="AAA_8"/>
    <property type="match status" value="1"/>
</dbReference>
<dbReference type="Pfam" id="PF18198">
    <property type="entry name" value="AAA_lid_11"/>
    <property type="match status" value="1"/>
</dbReference>
<evidence type="ECO:0000259" key="19">
    <source>
        <dbReference type="Pfam" id="PF12781"/>
    </source>
</evidence>
<dbReference type="FunFam" id="3.20.180.20:FF:000003">
    <property type="entry name" value="Dynein heavy chain 12, axonemal"/>
    <property type="match status" value="1"/>
</dbReference>
<dbReference type="PANTHER" id="PTHR22878:SF68">
    <property type="entry name" value="DYNEIN HEAVY CHAIN 6, AXONEMAL-LIKE"/>
    <property type="match status" value="1"/>
</dbReference>
<dbReference type="InterPro" id="IPR027417">
    <property type="entry name" value="P-loop_NTPase"/>
</dbReference>
<dbReference type="InterPro" id="IPR042219">
    <property type="entry name" value="AAA_lid_11_sf"/>
</dbReference>
<keyword evidence="7" id="KW-0067">ATP-binding</keyword>
<keyword evidence="4" id="KW-0493">Microtubule</keyword>
<dbReference type="Gene3D" id="1.20.140.100">
    <property type="entry name" value="Dynein heavy chain, N-terminal domain 2"/>
    <property type="match status" value="1"/>
</dbReference>
<evidence type="ECO:0000259" key="16">
    <source>
        <dbReference type="Pfam" id="PF12774"/>
    </source>
</evidence>
<proteinExistence type="inferred from homology"/>
<dbReference type="Pfam" id="PF12775">
    <property type="entry name" value="AAA_7"/>
    <property type="match status" value="1"/>
</dbReference>
<keyword evidence="12" id="KW-0206">Cytoskeleton</keyword>
<dbReference type="InterPro" id="IPR024317">
    <property type="entry name" value="Dynein_heavy_chain_D4_dom"/>
</dbReference>
<dbReference type="Gene3D" id="1.10.8.1220">
    <property type="match status" value="1"/>
</dbReference>
<dbReference type="InterPro" id="IPR043157">
    <property type="entry name" value="Dynein_AAA1S"/>
</dbReference>
<evidence type="ECO:0000259" key="22">
    <source>
        <dbReference type="Pfam" id="PF22597"/>
    </source>
</evidence>
<keyword evidence="8" id="KW-0243">Dynein</keyword>
<evidence type="ECO:0000259" key="14">
    <source>
        <dbReference type="Pfam" id="PF03028"/>
    </source>
</evidence>
<evidence type="ECO:0000256" key="4">
    <source>
        <dbReference type="ARBA" id="ARBA00022701"/>
    </source>
</evidence>